<evidence type="ECO:0000313" key="2">
    <source>
        <dbReference type="Proteomes" id="UP000069935"/>
    </source>
</evidence>
<evidence type="ECO:0000313" key="1">
    <source>
        <dbReference type="EMBL" id="ALG74162.1"/>
    </source>
</evidence>
<keyword evidence="2" id="KW-1185">Reference proteome</keyword>
<dbReference type="Proteomes" id="UP000069935">
    <property type="component" value="Chromosome 4"/>
</dbReference>
<proteinExistence type="predicted"/>
<dbReference type="EMBL" id="CP012404">
    <property type="protein sequence ID" value="ALG74162.1"/>
    <property type="molecule type" value="Genomic_DNA"/>
</dbReference>
<gene>
    <name evidence="1" type="ORF">AL072_24580</name>
</gene>
<reference evidence="1 2" key="2">
    <citation type="journal article" date="2016" name="Genome Announc.">
        <title>Complete Genome Sequence of a Strain of Azospirillum thiophilum Isolated from a Sulfide Spring.</title>
        <authorList>
            <person name="Fomenkov A."/>
            <person name="Vincze T."/>
            <person name="Grabovich M."/>
            <person name="Anton B.P."/>
            <person name="Dubinina G."/>
            <person name="Orlova M."/>
            <person name="Belousova E."/>
            <person name="Roberts R.J."/>
        </authorList>
    </citation>
    <scope>NUCLEOTIDE SEQUENCE [LARGE SCALE GENOMIC DNA]</scope>
    <source>
        <strain evidence="1 2">BV-S</strain>
    </source>
</reference>
<reference evidence="2" key="1">
    <citation type="submission" date="2015-08" db="EMBL/GenBank/DDBJ databases">
        <title>Complete Genome Sequence of Azospirillum thiophilum BV-S.</title>
        <authorList>
            <person name="Fomenkov A."/>
            <person name="Vincze T."/>
            <person name="Grabovich M."/>
            <person name="Dubinina G."/>
            <person name="Orlova M."/>
            <person name="Belousova E."/>
            <person name="Roberts R.J."/>
        </authorList>
    </citation>
    <scope>NUCLEOTIDE SEQUENCE [LARGE SCALE GENOMIC DNA]</scope>
    <source>
        <strain evidence="2">BV-S</strain>
    </source>
</reference>
<dbReference type="AlphaFoldDB" id="A0AAC8W363"/>
<dbReference type="KEGG" id="ati:AL072_24580"/>
<organism evidence="1 2">
    <name type="scientific">Azospirillum thiophilum</name>
    <dbReference type="NCBI Taxonomy" id="528244"/>
    <lineage>
        <taxon>Bacteria</taxon>
        <taxon>Pseudomonadati</taxon>
        <taxon>Pseudomonadota</taxon>
        <taxon>Alphaproteobacteria</taxon>
        <taxon>Rhodospirillales</taxon>
        <taxon>Azospirillaceae</taxon>
        <taxon>Azospirillum</taxon>
    </lineage>
</organism>
<sequence length="765" mass="86721">MVDADVVRLFMAPGAELRYIDPFNQADMQDAEVSDAQGGGVVRNRHGAWPEETWNGPLTLFATITAEYLFLNREIIVGGKSVSNWREPLRIAPSHFEDVQTMLHQVQLKIQNTPDLVLKELDDFALEKIDDAHRQALERHEDPIRSVVDALPGALRQLFLGPVREAMRWLRLVENNQLLSMEGLNEGTRTVIEPDSTSVSSWRSRLRRELNTSLPAWLDASSKIRRKERLEERASRDAKALVGVMALNEAGLSPSADDPPWRVILVTGDDHLHRVYARWFWSGENSNKDLDHYVLRRPLQFSPVLNLRSMSDDPEAGGIFDNLVKALDVTIDLIFGRETSDTAIFRLENKWDRAQQEAGRQQTANDTTMKTQIDRCSHHWLEAINLINARNHAYFSQEFTDILRKLHSILDEADAKTSILEWTSRCVDALDSEHLRMSLWETISRIEKLDRPQRMPVQICCDFSNLLGKDYTLVQLLTGSAAINADRREILEKIGRRVSEELTPEGIFLMAVLSAGGGAFGLARHHIRMAQRRAKKPPSVSKSLEMELTYFDALIDRFTLDKGAEEQMRRARKSLADLYLRAKQAPISARAFLQARALSEQAALVIDWYIFAPALRCEYLTEARKRLKEAEQHLSFLMRSDARPEERELATQIVVNTMCVQVLGKICGEPVDSISLARARDSFGMIHGVMHGELDYISELWKLAADWLLQGGDDKCRLVFTHCEKVLNGNIDPPLIDSDRVCLELVQQFAEGGGTLTVADCRTGQ</sequence>
<protein>
    <submittedName>
        <fullName evidence="1">Uncharacterized protein</fullName>
    </submittedName>
</protein>
<accession>A0AAC8W363</accession>
<name>A0AAC8W363_9PROT</name>